<proteinExistence type="predicted"/>
<dbReference type="EMBL" id="JBFTWV010000094">
    <property type="protein sequence ID" value="KAL2787586.1"/>
    <property type="molecule type" value="Genomic_DNA"/>
</dbReference>
<keyword evidence="2" id="KW-1185">Reference proteome</keyword>
<protein>
    <submittedName>
        <fullName evidence="1">Uncharacterized protein</fullName>
    </submittedName>
</protein>
<gene>
    <name evidence="1" type="ORF">BJX66DRAFT_282823</name>
</gene>
<name>A0ABR4FWD9_9EURO</name>
<sequence length="242" mass="27699">MPLFPRRLHRTTTLTCTPPPQIPACTCDIPTCIILPAYPPPVLTRPQPYRSHSRSMSCAEYYELYLALGPEEIHVAKNKVSEKTRRWALLLRNNRTGTWDGYSCIGRPNSSTGSNKQKHTPYNKVQRNNIRLSDALPSMERMYLARIEARDWEKFDSTFMDQVSWQSQYFVVGYLYDLARLNVVDWSVANEGARKAKYTQAELEVLSQEGINSIARDIAEVAQTQPLSVYSSVVSYVVSWVQ</sequence>
<comment type="caution">
    <text evidence="1">The sequence shown here is derived from an EMBL/GenBank/DDBJ whole genome shotgun (WGS) entry which is preliminary data.</text>
</comment>
<reference evidence="1 2" key="1">
    <citation type="submission" date="2024-07" db="EMBL/GenBank/DDBJ databases">
        <title>Section-level genome sequencing and comparative genomics of Aspergillus sections Usti and Cavernicolus.</title>
        <authorList>
            <consortium name="Lawrence Berkeley National Laboratory"/>
            <person name="Nybo J.L."/>
            <person name="Vesth T.C."/>
            <person name="Theobald S."/>
            <person name="Frisvad J.C."/>
            <person name="Larsen T.O."/>
            <person name="Kjaerboelling I."/>
            <person name="Rothschild-Mancinelli K."/>
            <person name="Lyhne E.K."/>
            <person name="Kogle M.E."/>
            <person name="Barry K."/>
            <person name="Clum A."/>
            <person name="Na H."/>
            <person name="Ledsgaard L."/>
            <person name="Lin J."/>
            <person name="Lipzen A."/>
            <person name="Kuo A."/>
            <person name="Riley R."/>
            <person name="Mondo S."/>
            <person name="Labutti K."/>
            <person name="Haridas S."/>
            <person name="Pangalinan J."/>
            <person name="Salamov A.A."/>
            <person name="Simmons B.A."/>
            <person name="Magnuson J.K."/>
            <person name="Chen J."/>
            <person name="Drula E."/>
            <person name="Henrissat B."/>
            <person name="Wiebenga A."/>
            <person name="Lubbers R.J."/>
            <person name="Gomes A.C."/>
            <person name="Makela M.R."/>
            <person name="Stajich J."/>
            <person name="Grigoriev I.V."/>
            <person name="Mortensen U.H."/>
            <person name="De Vries R.P."/>
            <person name="Baker S.E."/>
            <person name="Andersen M.R."/>
        </authorList>
    </citation>
    <scope>NUCLEOTIDE SEQUENCE [LARGE SCALE GENOMIC DNA]</scope>
    <source>
        <strain evidence="1 2">CBS 209.92</strain>
    </source>
</reference>
<evidence type="ECO:0000313" key="1">
    <source>
        <dbReference type="EMBL" id="KAL2787586.1"/>
    </source>
</evidence>
<organism evidence="1 2">
    <name type="scientific">Aspergillus keveii</name>
    <dbReference type="NCBI Taxonomy" id="714993"/>
    <lineage>
        <taxon>Eukaryota</taxon>
        <taxon>Fungi</taxon>
        <taxon>Dikarya</taxon>
        <taxon>Ascomycota</taxon>
        <taxon>Pezizomycotina</taxon>
        <taxon>Eurotiomycetes</taxon>
        <taxon>Eurotiomycetidae</taxon>
        <taxon>Eurotiales</taxon>
        <taxon>Aspergillaceae</taxon>
        <taxon>Aspergillus</taxon>
        <taxon>Aspergillus subgen. Nidulantes</taxon>
    </lineage>
</organism>
<dbReference type="Proteomes" id="UP001610563">
    <property type="component" value="Unassembled WGS sequence"/>
</dbReference>
<evidence type="ECO:0000313" key="2">
    <source>
        <dbReference type="Proteomes" id="UP001610563"/>
    </source>
</evidence>
<accession>A0ABR4FWD9</accession>